<protein>
    <submittedName>
        <fullName evidence="2">Uncharacterized protein</fullName>
    </submittedName>
</protein>
<feature type="transmembrane region" description="Helical" evidence="1">
    <location>
        <begin position="53"/>
        <end position="76"/>
    </location>
</feature>
<dbReference type="EMBL" id="JACWZY010000002">
    <property type="protein sequence ID" value="MBD2699582.1"/>
    <property type="molecule type" value="Genomic_DNA"/>
</dbReference>
<keyword evidence="3" id="KW-1185">Reference proteome</keyword>
<name>A0A927AT90_9BACT</name>
<proteinExistence type="predicted"/>
<dbReference type="RefSeq" id="WP_190885439.1">
    <property type="nucleotide sequence ID" value="NZ_JACWZY010000002.1"/>
</dbReference>
<comment type="caution">
    <text evidence="2">The sequence shown here is derived from an EMBL/GenBank/DDBJ whole genome shotgun (WGS) entry which is preliminary data.</text>
</comment>
<evidence type="ECO:0000313" key="2">
    <source>
        <dbReference type="EMBL" id="MBD2699582.1"/>
    </source>
</evidence>
<organism evidence="2 3">
    <name type="scientific">Spirosoma profusum</name>
    <dbReference type="NCBI Taxonomy" id="2771354"/>
    <lineage>
        <taxon>Bacteria</taxon>
        <taxon>Pseudomonadati</taxon>
        <taxon>Bacteroidota</taxon>
        <taxon>Cytophagia</taxon>
        <taxon>Cytophagales</taxon>
        <taxon>Cytophagaceae</taxon>
        <taxon>Spirosoma</taxon>
    </lineage>
</organism>
<dbReference type="Proteomes" id="UP000598820">
    <property type="component" value="Unassembled WGS sequence"/>
</dbReference>
<feature type="transmembrane region" description="Helical" evidence="1">
    <location>
        <begin position="12"/>
        <end position="33"/>
    </location>
</feature>
<gene>
    <name evidence="2" type="ORF">IC229_02965</name>
</gene>
<evidence type="ECO:0000256" key="1">
    <source>
        <dbReference type="SAM" id="Phobius"/>
    </source>
</evidence>
<keyword evidence="1" id="KW-1133">Transmembrane helix</keyword>
<dbReference type="AlphaFoldDB" id="A0A927AT90"/>
<feature type="transmembrane region" description="Helical" evidence="1">
    <location>
        <begin position="97"/>
        <end position="114"/>
    </location>
</feature>
<reference evidence="2" key="1">
    <citation type="submission" date="2020-09" db="EMBL/GenBank/DDBJ databases">
        <authorList>
            <person name="Kim M.K."/>
        </authorList>
    </citation>
    <scope>NUCLEOTIDE SEQUENCE</scope>
    <source>
        <strain evidence="2">BT702</strain>
    </source>
</reference>
<accession>A0A927AT90</accession>
<keyword evidence="1" id="KW-0812">Transmembrane</keyword>
<evidence type="ECO:0000313" key="3">
    <source>
        <dbReference type="Proteomes" id="UP000598820"/>
    </source>
</evidence>
<keyword evidence="1" id="KW-0472">Membrane</keyword>
<feature type="transmembrane region" description="Helical" evidence="1">
    <location>
        <begin position="149"/>
        <end position="170"/>
    </location>
</feature>
<sequence length="179" mass="20905">MNNIRSFRSFLTYGVLVLIILIVLFETISWIYAYEAKLAILSRSGGLFAYAGLLIRNSLLPEMVTVFILSLLTYYMSRWLKIELIDSTWSTIARYELSFLPVMLLAFVIFNPFTESVRYLLTEFPDYSFANYWDKYIIGTYSWKFYFRYLAPVMFIGYSTLTISLLVNTLTDKGPAVLR</sequence>